<keyword evidence="7" id="KW-1133">Transmembrane helix</keyword>
<feature type="region of interest" description="Disordered" evidence="6">
    <location>
        <begin position="463"/>
        <end position="496"/>
    </location>
</feature>
<keyword evidence="9" id="KW-1185">Reference proteome</keyword>
<organism evidence="8 9">
    <name type="scientific">Tetrahymena thermophila (strain SB210)</name>
    <dbReference type="NCBI Taxonomy" id="312017"/>
    <lineage>
        <taxon>Eukaryota</taxon>
        <taxon>Sar</taxon>
        <taxon>Alveolata</taxon>
        <taxon>Ciliophora</taxon>
        <taxon>Intramacronucleata</taxon>
        <taxon>Oligohymenophorea</taxon>
        <taxon>Hymenostomatida</taxon>
        <taxon>Tetrahymenina</taxon>
        <taxon>Tetrahymenidae</taxon>
        <taxon>Tetrahymena</taxon>
    </lineage>
</organism>
<sequence>MRGRHLLSAHNLYVFLISLSIALGSFMEEHYFNEQRYDHFSNNFELWDQRYFIAKNEKSQNGQLGKVNIIFVCDKDLTHDILSCIPPFFDSQRRNSDVNIFLLEMRYYGESQPYSSRYLGIDYLSYQSIQQNIADIALFVSFLKKDNMVSSDSKNILVGQNWSGSIGTWTRIKYPHLIDGVIAFNSQLVNINYEQYNQILDQQLSQTNPQCKQQISELLINLTQQIQEQSSKKQLLELFDFKHNIDQNIFIFYFQGLLQQELENKIKILEFCSQIQNKTISQIVNEIVSKSSQEYKNLFDIQEFASLSDSNNATQTKRKNQYLPFIRLQCSDLGFSKFFSNQVTENSQSTIFKKIPQYIFQKICQTLFNQPFHKNVDQLQQLFGGINFNHQNTLFINNMDNLSTIAYKNCTEQQINHKKNKVKFDDDKVRRCLNLNENGQNIADYINKAIYQWTDCISMKNAKKDKTNKKDQNEHKDQKNKKKQRKPKKPTKKKQQ</sequence>
<evidence type="ECO:0000256" key="5">
    <source>
        <dbReference type="ARBA" id="ARBA00023180"/>
    </source>
</evidence>
<dbReference type="GO" id="GO:0006508">
    <property type="term" value="P:proteolysis"/>
    <property type="evidence" value="ECO:0007669"/>
    <property type="project" value="UniProtKB-KW"/>
</dbReference>
<evidence type="ECO:0000256" key="3">
    <source>
        <dbReference type="ARBA" id="ARBA00022729"/>
    </source>
</evidence>
<dbReference type="EMBL" id="GG662720">
    <property type="protein sequence ID" value="EWS74816.1"/>
    <property type="molecule type" value="Genomic_DNA"/>
</dbReference>
<protein>
    <submittedName>
        <fullName evidence="8">Serine carboxypeptidase S28 family protein</fullName>
    </submittedName>
</protein>
<feature type="transmembrane region" description="Helical" evidence="7">
    <location>
        <begin position="12"/>
        <end position="32"/>
    </location>
</feature>
<dbReference type="OrthoDB" id="1735038at2759"/>
<accession>W7XIQ4</accession>
<gene>
    <name evidence="8" type="ORF">TTHERM_000653919</name>
</gene>
<dbReference type="PANTHER" id="PTHR11010">
    <property type="entry name" value="PROTEASE S28 PRO-X CARBOXYPEPTIDASE-RELATED"/>
    <property type="match status" value="1"/>
</dbReference>
<dbReference type="Gene3D" id="3.40.50.1820">
    <property type="entry name" value="alpha/beta hydrolase"/>
    <property type="match status" value="1"/>
</dbReference>
<dbReference type="GO" id="GO:0070008">
    <property type="term" value="F:serine-type exopeptidase activity"/>
    <property type="evidence" value="ECO:0007669"/>
    <property type="project" value="InterPro"/>
</dbReference>
<evidence type="ECO:0000256" key="4">
    <source>
        <dbReference type="ARBA" id="ARBA00022801"/>
    </source>
</evidence>
<evidence type="ECO:0000313" key="9">
    <source>
        <dbReference type="Proteomes" id="UP000009168"/>
    </source>
</evidence>
<evidence type="ECO:0000256" key="7">
    <source>
        <dbReference type="SAM" id="Phobius"/>
    </source>
</evidence>
<keyword evidence="2" id="KW-0645">Protease</keyword>
<proteinExistence type="inferred from homology"/>
<dbReference type="Pfam" id="PF05577">
    <property type="entry name" value="Peptidase_S28"/>
    <property type="match status" value="1"/>
</dbReference>
<dbReference type="GO" id="GO:0004180">
    <property type="term" value="F:carboxypeptidase activity"/>
    <property type="evidence" value="ECO:0007669"/>
    <property type="project" value="UniProtKB-KW"/>
</dbReference>
<dbReference type="GO" id="GO:0008239">
    <property type="term" value="F:dipeptidyl-peptidase activity"/>
    <property type="evidence" value="ECO:0007669"/>
    <property type="project" value="TreeGrafter"/>
</dbReference>
<evidence type="ECO:0000256" key="6">
    <source>
        <dbReference type="SAM" id="MobiDB-lite"/>
    </source>
</evidence>
<comment type="similarity">
    <text evidence="1">Belongs to the peptidase S28 family.</text>
</comment>
<dbReference type="InParanoid" id="W7XIQ4"/>
<feature type="compositionally biased region" description="Basic and acidic residues" evidence="6">
    <location>
        <begin position="463"/>
        <end position="477"/>
    </location>
</feature>
<keyword evidence="7" id="KW-0472">Membrane</keyword>
<keyword evidence="5" id="KW-0325">Glycoprotein</keyword>
<dbReference type="InterPro" id="IPR008758">
    <property type="entry name" value="Peptidase_S28"/>
</dbReference>
<keyword evidence="4" id="KW-0378">Hydrolase</keyword>
<name>W7XIQ4_TETTS</name>
<dbReference type="Proteomes" id="UP000009168">
    <property type="component" value="Unassembled WGS sequence"/>
</dbReference>
<dbReference type="AlphaFoldDB" id="W7XIQ4"/>
<dbReference type="GeneID" id="24440044"/>
<keyword evidence="8" id="KW-0121">Carboxypeptidase</keyword>
<evidence type="ECO:0000256" key="1">
    <source>
        <dbReference type="ARBA" id="ARBA00011079"/>
    </source>
</evidence>
<dbReference type="SUPFAM" id="SSF53474">
    <property type="entry name" value="alpha/beta-Hydrolases"/>
    <property type="match status" value="1"/>
</dbReference>
<dbReference type="PANTHER" id="PTHR11010:SF117">
    <property type="entry name" value="SERINE PROTEASE 16"/>
    <property type="match status" value="1"/>
</dbReference>
<evidence type="ECO:0000313" key="8">
    <source>
        <dbReference type="EMBL" id="EWS74816.1"/>
    </source>
</evidence>
<keyword evidence="7" id="KW-0812">Transmembrane</keyword>
<evidence type="ECO:0000256" key="2">
    <source>
        <dbReference type="ARBA" id="ARBA00022670"/>
    </source>
</evidence>
<reference evidence="9" key="1">
    <citation type="journal article" date="2006" name="PLoS Biol.">
        <title>Macronuclear genome sequence of the ciliate Tetrahymena thermophila, a model eukaryote.</title>
        <authorList>
            <person name="Eisen J.A."/>
            <person name="Coyne R.S."/>
            <person name="Wu M."/>
            <person name="Wu D."/>
            <person name="Thiagarajan M."/>
            <person name="Wortman J.R."/>
            <person name="Badger J.H."/>
            <person name="Ren Q."/>
            <person name="Amedeo P."/>
            <person name="Jones K.M."/>
            <person name="Tallon L.J."/>
            <person name="Delcher A.L."/>
            <person name="Salzberg S.L."/>
            <person name="Silva J.C."/>
            <person name="Haas B.J."/>
            <person name="Majoros W.H."/>
            <person name="Farzad M."/>
            <person name="Carlton J.M."/>
            <person name="Smith R.K. Jr."/>
            <person name="Garg J."/>
            <person name="Pearlman R.E."/>
            <person name="Karrer K.M."/>
            <person name="Sun L."/>
            <person name="Manning G."/>
            <person name="Elde N.C."/>
            <person name="Turkewitz A.P."/>
            <person name="Asai D.J."/>
            <person name="Wilkes D.E."/>
            <person name="Wang Y."/>
            <person name="Cai H."/>
            <person name="Collins K."/>
            <person name="Stewart B.A."/>
            <person name="Lee S.R."/>
            <person name="Wilamowska K."/>
            <person name="Weinberg Z."/>
            <person name="Ruzzo W.L."/>
            <person name="Wloga D."/>
            <person name="Gaertig J."/>
            <person name="Frankel J."/>
            <person name="Tsao C.-C."/>
            <person name="Gorovsky M.A."/>
            <person name="Keeling P.J."/>
            <person name="Waller R.F."/>
            <person name="Patron N.J."/>
            <person name="Cherry J.M."/>
            <person name="Stover N.A."/>
            <person name="Krieger C.J."/>
            <person name="del Toro C."/>
            <person name="Ryder H.F."/>
            <person name="Williamson S.C."/>
            <person name="Barbeau R.A."/>
            <person name="Hamilton E.P."/>
            <person name="Orias E."/>
        </authorList>
    </citation>
    <scope>NUCLEOTIDE SEQUENCE [LARGE SCALE GENOMIC DNA]</scope>
    <source>
        <strain evidence="9">SB210</strain>
    </source>
</reference>
<feature type="compositionally biased region" description="Basic residues" evidence="6">
    <location>
        <begin position="478"/>
        <end position="496"/>
    </location>
</feature>
<dbReference type="Gene3D" id="1.20.120.980">
    <property type="entry name" value="Serine carboxypeptidase S28, SKS domain"/>
    <property type="match status" value="1"/>
</dbReference>
<dbReference type="InterPro" id="IPR029058">
    <property type="entry name" value="AB_hydrolase_fold"/>
</dbReference>
<dbReference type="RefSeq" id="XP_012652647.1">
    <property type="nucleotide sequence ID" value="XM_012797193.1"/>
</dbReference>
<dbReference type="KEGG" id="tet:TTHERM_000653919"/>
<dbReference type="InterPro" id="IPR042269">
    <property type="entry name" value="Ser_carbopepase_S28_SKS"/>
</dbReference>
<keyword evidence="3" id="KW-0732">Signal</keyword>